<dbReference type="Pfam" id="PF01232">
    <property type="entry name" value="Mannitol_dh"/>
    <property type="match status" value="1"/>
</dbReference>
<evidence type="ECO:0000256" key="3">
    <source>
        <dbReference type="ARBA" id="ARBA00016219"/>
    </source>
</evidence>
<dbReference type="EMBL" id="CP060712">
    <property type="protein sequence ID" value="QNN49495.1"/>
    <property type="molecule type" value="Genomic_DNA"/>
</dbReference>
<evidence type="ECO:0000313" key="10">
    <source>
        <dbReference type="Proteomes" id="UP000515976"/>
    </source>
</evidence>
<dbReference type="InterPro" id="IPR023027">
    <property type="entry name" value="Mannitol_DH_CS"/>
</dbReference>
<dbReference type="InterPro" id="IPR036291">
    <property type="entry name" value="NAD(P)-bd_dom_sf"/>
</dbReference>
<evidence type="ECO:0000256" key="2">
    <source>
        <dbReference type="ARBA" id="ARBA00012939"/>
    </source>
</evidence>
<dbReference type="InterPro" id="IPR050988">
    <property type="entry name" value="Mannitol_DH/Oxidoreductase"/>
</dbReference>
<keyword evidence="4" id="KW-0560">Oxidoreductase</keyword>
<reference evidence="9 10" key="1">
    <citation type="submission" date="2020-08" db="EMBL/GenBank/DDBJ databases">
        <title>Genome sequence of Phycicoccus endophyticus JCM 31784T.</title>
        <authorList>
            <person name="Hyun D.-W."/>
            <person name="Bae J.-W."/>
        </authorList>
    </citation>
    <scope>NUCLEOTIDE SEQUENCE [LARGE SCALE GENOMIC DNA]</scope>
    <source>
        <strain evidence="9 10">JCM 31784</strain>
    </source>
</reference>
<evidence type="ECO:0000313" key="9">
    <source>
        <dbReference type="EMBL" id="QNN49495.1"/>
    </source>
</evidence>
<feature type="domain" description="Mannitol dehydrogenase N-terminal" evidence="7">
    <location>
        <begin position="30"/>
        <end position="280"/>
    </location>
</feature>
<accession>A0A7G9R1M0</accession>
<dbReference type="InterPro" id="IPR013131">
    <property type="entry name" value="Mannitol_DH_N"/>
</dbReference>
<comment type="catalytic activity">
    <reaction evidence="6">
        <text>D-mannitol 1-phosphate + NAD(+) = beta-D-fructose 6-phosphate + NADH + H(+)</text>
        <dbReference type="Rhea" id="RHEA:19661"/>
        <dbReference type="ChEBI" id="CHEBI:15378"/>
        <dbReference type="ChEBI" id="CHEBI:57540"/>
        <dbReference type="ChEBI" id="CHEBI:57634"/>
        <dbReference type="ChEBI" id="CHEBI:57945"/>
        <dbReference type="ChEBI" id="CHEBI:61381"/>
        <dbReference type="EC" id="1.1.1.17"/>
    </reaction>
</comment>
<dbReference type="Proteomes" id="UP000515976">
    <property type="component" value="Chromosome"/>
</dbReference>
<protein>
    <recommendedName>
        <fullName evidence="3">Mannitol-1-phosphate 5-dehydrogenase</fullName>
        <ecNumber evidence="2">1.1.1.17</ecNumber>
    </recommendedName>
</protein>
<evidence type="ECO:0000256" key="6">
    <source>
        <dbReference type="ARBA" id="ARBA00048615"/>
    </source>
</evidence>
<dbReference type="InterPro" id="IPR013328">
    <property type="entry name" value="6PGD_dom2"/>
</dbReference>
<dbReference type="PANTHER" id="PTHR43362">
    <property type="entry name" value="MANNITOL DEHYDROGENASE DSF1-RELATED"/>
    <property type="match status" value="1"/>
</dbReference>
<proteinExistence type="inferred from homology"/>
<feature type="domain" description="Mannitol dehydrogenase C-terminal" evidence="8">
    <location>
        <begin position="289"/>
        <end position="468"/>
    </location>
</feature>
<dbReference type="EC" id="1.1.1.17" evidence="2"/>
<keyword evidence="10" id="KW-1185">Reference proteome</keyword>
<dbReference type="RefSeq" id="WP_166099262.1">
    <property type="nucleotide sequence ID" value="NZ_BMMY01000005.1"/>
</dbReference>
<sequence>MLRLSQDSLERASAATVLPGYDRSEVTVGTVHFGVGGFHRAHQAMYLDSLMARDPHARVFGICGVNLLPQDRALVEAMNRQDCLYTVLVRHADGSTTPRVIGSIVRHIFAPEAPEAVLSVLEDPSVRIVTLTITEGGYFYAPASDTFDMGAPALLRDAANPLAPSTAFGYIVHALNRRRLAGVPPFTVQSCDNLHGNGDITRRVVLELAERVSPQLYAWVHSEVSFPGSMVDRITPRSTPSDRAEASELTGLVDDAPVSTEDFSQWVVHDDFTSGRPAWQDVGVQMVADVAPYERMKMRLLNVGHASIAYAGRLLGHEFAHEACEDPSVQGLLVSYQREAALTLTPIPGTDFEEYSASVVRRFRNPQMRDSVTRLTDQSSTMLANYTLPVVRDLLDKGLEATAAITIVACWARFMEGRDEQGREYDVVDRRGDELRRRAAHHDEDIFALVRDNPLFDGLRERDSFLDEYGSILRAIRSEGTREVLGTPSAQRAASSGAP</sequence>
<dbReference type="GO" id="GO:0019594">
    <property type="term" value="P:mannitol metabolic process"/>
    <property type="evidence" value="ECO:0007669"/>
    <property type="project" value="InterPro"/>
</dbReference>
<evidence type="ECO:0000259" key="7">
    <source>
        <dbReference type="Pfam" id="PF01232"/>
    </source>
</evidence>
<evidence type="ECO:0000256" key="4">
    <source>
        <dbReference type="ARBA" id="ARBA00023002"/>
    </source>
</evidence>
<dbReference type="InterPro" id="IPR013118">
    <property type="entry name" value="Mannitol_DH_C"/>
</dbReference>
<dbReference type="PANTHER" id="PTHR43362:SF1">
    <property type="entry name" value="MANNITOL DEHYDROGENASE 2-RELATED"/>
    <property type="match status" value="1"/>
</dbReference>
<dbReference type="PROSITE" id="PS00974">
    <property type="entry name" value="MANNITOL_DHGENASE"/>
    <property type="match status" value="1"/>
</dbReference>
<dbReference type="SUPFAM" id="SSF51735">
    <property type="entry name" value="NAD(P)-binding Rossmann-fold domains"/>
    <property type="match status" value="1"/>
</dbReference>
<dbReference type="Pfam" id="PF08125">
    <property type="entry name" value="Mannitol_dh_C"/>
    <property type="match status" value="1"/>
</dbReference>
<dbReference type="GO" id="GO:0008926">
    <property type="term" value="F:mannitol-1-phosphate 5-dehydrogenase activity"/>
    <property type="evidence" value="ECO:0007669"/>
    <property type="project" value="UniProtKB-EC"/>
</dbReference>
<dbReference type="Gene3D" id="3.40.50.720">
    <property type="entry name" value="NAD(P)-binding Rossmann-like Domain"/>
    <property type="match status" value="1"/>
</dbReference>
<dbReference type="AlphaFoldDB" id="A0A7G9R1M0"/>
<dbReference type="KEGG" id="pei:H9L10_15160"/>
<keyword evidence="5" id="KW-0520">NAD</keyword>
<gene>
    <name evidence="9" type="ORF">H9L10_15160</name>
</gene>
<evidence type="ECO:0000256" key="5">
    <source>
        <dbReference type="ARBA" id="ARBA00023027"/>
    </source>
</evidence>
<dbReference type="PRINTS" id="PR00084">
    <property type="entry name" value="MTLDHDRGNASE"/>
</dbReference>
<dbReference type="SUPFAM" id="SSF48179">
    <property type="entry name" value="6-phosphogluconate dehydrogenase C-terminal domain-like"/>
    <property type="match status" value="1"/>
</dbReference>
<dbReference type="InterPro" id="IPR000669">
    <property type="entry name" value="Mannitol_DH"/>
</dbReference>
<dbReference type="InterPro" id="IPR008927">
    <property type="entry name" value="6-PGluconate_DH-like_C_sf"/>
</dbReference>
<name>A0A7G9R1M0_9MICO</name>
<evidence type="ECO:0000256" key="1">
    <source>
        <dbReference type="ARBA" id="ARBA00006541"/>
    </source>
</evidence>
<evidence type="ECO:0000259" key="8">
    <source>
        <dbReference type="Pfam" id="PF08125"/>
    </source>
</evidence>
<dbReference type="Gene3D" id="1.10.1040.10">
    <property type="entry name" value="N-(1-d-carboxylethyl)-l-norvaline Dehydrogenase, domain 2"/>
    <property type="match status" value="1"/>
</dbReference>
<comment type="similarity">
    <text evidence="1">Belongs to the mannitol dehydrogenase family.</text>
</comment>
<organism evidence="9 10">
    <name type="scientific">Phycicoccus endophyticus</name>
    <dbReference type="NCBI Taxonomy" id="1690220"/>
    <lineage>
        <taxon>Bacteria</taxon>
        <taxon>Bacillati</taxon>
        <taxon>Actinomycetota</taxon>
        <taxon>Actinomycetes</taxon>
        <taxon>Micrococcales</taxon>
        <taxon>Intrasporangiaceae</taxon>
        <taxon>Phycicoccus</taxon>
    </lineage>
</organism>